<dbReference type="Proteomes" id="UP001272987">
    <property type="component" value="Unassembled WGS sequence"/>
</dbReference>
<dbReference type="GeneID" id="69812469"/>
<dbReference type="Proteomes" id="UP001282288">
    <property type="component" value="Unassembled WGS sequence"/>
</dbReference>
<gene>
    <name evidence="2" type="ORF">PV399_38755</name>
    <name evidence="3" type="ORF">PV666_44535</name>
</gene>
<dbReference type="EMBL" id="JARAWC010000044">
    <property type="protein sequence ID" value="MDX2965613.1"/>
    <property type="molecule type" value="Genomic_DNA"/>
</dbReference>
<evidence type="ECO:0000313" key="3">
    <source>
        <dbReference type="EMBL" id="MDX3024885.1"/>
    </source>
</evidence>
<reference evidence="2 4" key="1">
    <citation type="journal article" date="2023" name="Microb. Genom.">
        <title>Mesoterricola silvestris gen. nov., sp. nov., Mesoterricola sediminis sp. nov., Geothrix oryzae sp. nov., Geothrix edaphica sp. nov., Geothrix rubra sp. nov., and Geothrix limicola sp. nov., six novel members of Acidobacteriota isolated from soils.</title>
        <authorList>
            <person name="Weisberg A.J."/>
            <person name="Pearce E."/>
            <person name="Kramer C.G."/>
            <person name="Chang J.H."/>
            <person name="Clarke C.R."/>
        </authorList>
    </citation>
    <scope>NUCLEOTIDE SEQUENCE</scope>
    <source>
        <strain evidence="3 4">NB05-1H</strain>
        <strain evidence="2">NRRL_B-16521</strain>
    </source>
</reference>
<evidence type="ECO:0000313" key="2">
    <source>
        <dbReference type="EMBL" id="MDX2965613.1"/>
    </source>
</evidence>
<evidence type="ECO:0000313" key="5">
    <source>
        <dbReference type="Proteomes" id="UP001282288"/>
    </source>
</evidence>
<dbReference type="AlphaFoldDB" id="A0AAP6EK48"/>
<sequence length="177" mass="18382">MIPLLTPDAIHTAVGQLSSRALIRLVTEIDDNGAIPPRRLPATLPDVPAHQLRRAAGTARALGLVRVVPGSGLHLTGAGSELADLYDEAARTARRHHLPGPVCEFTDRIRHVLGLLAPAPATRDDGDINGQGPATAGHQDADGAAQGEVLAGVRVLLLGWLARHPQAAPLLVLGQAA</sequence>
<comment type="caution">
    <text evidence="2">The sequence shown here is derived from an EMBL/GenBank/DDBJ whole genome shotgun (WGS) entry which is preliminary data.</text>
</comment>
<name>A0AAP6EK48_9ACTN</name>
<evidence type="ECO:0000313" key="4">
    <source>
        <dbReference type="Proteomes" id="UP001272987"/>
    </source>
</evidence>
<feature type="region of interest" description="Disordered" evidence="1">
    <location>
        <begin position="120"/>
        <end position="141"/>
    </location>
</feature>
<dbReference type="EMBL" id="JARAWP010000039">
    <property type="protein sequence ID" value="MDX3024885.1"/>
    <property type="molecule type" value="Genomic_DNA"/>
</dbReference>
<accession>A0AAP6EK48</accession>
<organism evidence="2 5">
    <name type="scientific">Streptomyces acidiscabies</name>
    <dbReference type="NCBI Taxonomy" id="42234"/>
    <lineage>
        <taxon>Bacteria</taxon>
        <taxon>Bacillati</taxon>
        <taxon>Actinomycetota</taxon>
        <taxon>Actinomycetes</taxon>
        <taxon>Kitasatosporales</taxon>
        <taxon>Streptomycetaceae</taxon>
        <taxon>Streptomyces</taxon>
    </lineage>
</organism>
<keyword evidence="4" id="KW-1185">Reference proteome</keyword>
<protein>
    <submittedName>
        <fullName evidence="2">Regulator</fullName>
    </submittedName>
</protein>
<dbReference type="RefSeq" id="WP_010352572.1">
    <property type="nucleotide sequence ID" value="NZ_CP122369.1"/>
</dbReference>
<evidence type="ECO:0000256" key="1">
    <source>
        <dbReference type="SAM" id="MobiDB-lite"/>
    </source>
</evidence>
<proteinExistence type="predicted"/>